<accession>A0A1B8QQ78</accession>
<organism evidence="3 5">
    <name type="scientific">Moraxella nonliquefaciens</name>
    <dbReference type="NCBI Taxonomy" id="478"/>
    <lineage>
        <taxon>Bacteria</taxon>
        <taxon>Pseudomonadati</taxon>
        <taxon>Pseudomonadota</taxon>
        <taxon>Gammaproteobacteria</taxon>
        <taxon>Moraxellales</taxon>
        <taxon>Moraxellaceae</taxon>
        <taxon>Moraxella</taxon>
    </lineage>
</organism>
<proteinExistence type="inferred from homology"/>
<reference evidence="4 6" key="2">
    <citation type="submission" date="2020-12" db="EMBL/GenBank/DDBJ databases">
        <title>FDA dAtabase for Regulatory Grade micrObial Sequences (FDA-ARGOS): Supporting development and validation of Infectious Disease Dx tests.</title>
        <authorList>
            <person name="Sproer C."/>
            <person name="Gronow S."/>
            <person name="Severitt S."/>
            <person name="Schroder I."/>
            <person name="Tallon L."/>
            <person name="Sadzewicz L."/>
            <person name="Zhao X."/>
            <person name="Boylan J."/>
            <person name="Ott S."/>
            <person name="Bowen H."/>
            <person name="Vavikolanu K."/>
            <person name="Mehta A."/>
            <person name="Aluvathingal J."/>
            <person name="Nadendla S."/>
            <person name="Lowell S."/>
            <person name="Myers T."/>
            <person name="Yan Y."/>
            <person name="Sichtig H."/>
        </authorList>
    </citation>
    <scope>NUCLEOTIDE SEQUENCE [LARGE SCALE GENOMIC DNA]</scope>
    <source>
        <strain evidence="4 6">FDAARGOS_869</strain>
    </source>
</reference>
<dbReference type="Proteomes" id="UP000092575">
    <property type="component" value="Unassembled WGS sequence"/>
</dbReference>
<evidence type="ECO:0000313" key="5">
    <source>
        <dbReference type="Proteomes" id="UP000092575"/>
    </source>
</evidence>
<dbReference type="Gene3D" id="3.10.129.10">
    <property type="entry name" value="Hotdog Thioesterase"/>
    <property type="match status" value="1"/>
</dbReference>
<evidence type="ECO:0000256" key="1">
    <source>
        <dbReference type="ARBA" id="ARBA00005953"/>
    </source>
</evidence>
<dbReference type="AlphaFoldDB" id="A0A1B8QQ78"/>
<gene>
    <name evidence="3" type="ORF">A7456_09495</name>
    <name evidence="4" type="ORF">I6G26_10160</name>
</gene>
<comment type="similarity">
    <text evidence="1">Belongs to the 4-hydroxybenzoyl-CoA thioesterase family.</text>
</comment>
<sequence>MLMMSPYTTTLTGNERPNELHDYPIVYVQPVAWGDMDAFNHVNNVAYYRYAESARISYLHALAMFKGETLTILAGSSCNYLRPVRYPDTLLIGVKCTKIGNTSLSMAYEYYSTAQQAIVANATATIVRTDKDGNKQAWTEDERNILNDFKG</sequence>
<dbReference type="STRING" id="478.A7456_09495"/>
<dbReference type="Proteomes" id="UP000594834">
    <property type="component" value="Chromosome"/>
</dbReference>
<evidence type="ECO:0000313" key="4">
    <source>
        <dbReference type="EMBL" id="QPT44391.1"/>
    </source>
</evidence>
<keyword evidence="6" id="KW-1185">Reference proteome</keyword>
<evidence type="ECO:0000256" key="2">
    <source>
        <dbReference type="ARBA" id="ARBA00022801"/>
    </source>
</evidence>
<dbReference type="InterPro" id="IPR050563">
    <property type="entry name" value="4-hydroxybenzoyl-CoA_TE"/>
</dbReference>
<evidence type="ECO:0000313" key="3">
    <source>
        <dbReference type="EMBL" id="OBX86387.1"/>
    </source>
</evidence>
<dbReference type="PANTHER" id="PTHR31793">
    <property type="entry name" value="4-HYDROXYBENZOYL-COA THIOESTERASE FAMILY MEMBER"/>
    <property type="match status" value="1"/>
</dbReference>
<dbReference type="SUPFAM" id="SSF54637">
    <property type="entry name" value="Thioesterase/thiol ester dehydrase-isomerase"/>
    <property type="match status" value="1"/>
</dbReference>
<dbReference type="EMBL" id="CP065728">
    <property type="protein sequence ID" value="QPT44391.1"/>
    <property type="molecule type" value="Genomic_DNA"/>
</dbReference>
<evidence type="ECO:0000313" key="6">
    <source>
        <dbReference type="Proteomes" id="UP000594834"/>
    </source>
</evidence>
<protein>
    <submittedName>
        <fullName evidence="3 4">Thioesterase</fullName>
    </submittedName>
</protein>
<dbReference type="CDD" id="cd00586">
    <property type="entry name" value="4HBT"/>
    <property type="match status" value="1"/>
</dbReference>
<name>A0A1B8QQ78_MORNO</name>
<reference evidence="3 5" key="1">
    <citation type="submission" date="2016-05" db="EMBL/GenBank/DDBJ databases">
        <title>Draft genome sequence of Moraxella nonliquefaciens CCUG 348T.</title>
        <authorList>
            <person name="Salva-Serra F."/>
            <person name="Engstrom-Jakobsson H."/>
            <person name="Thorell K."/>
            <person name="Gonzales-Siles L."/>
            <person name="Karlsson R."/>
            <person name="Boulund F."/>
            <person name="Engstrand L."/>
            <person name="Kristiansson E."/>
            <person name="Moore E."/>
        </authorList>
    </citation>
    <scope>NUCLEOTIDE SEQUENCE [LARGE SCALE GENOMIC DNA]</scope>
    <source>
        <strain evidence="3 5">CCUG 348</strain>
    </source>
</reference>
<dbReference type="InterPro" id="IPR029069">
    <property type="entry name" value="HotDog_dom_sf"/>
</dbReference>
<dbReference type="EMBL" id="LXTW01000006">
    <property type="protein sequence ID" value="OBX86387.1"/>
    <property type="molecule type" value="Genomic_DNA"/>
</dbReference>
<keyword evidence="2" id="KW-0378">Hydrolase</keyword>
<dbReference type="PANTHER" id="PTHR31793:SF27">
    <property type="entry name" value="NOVEL THIOESTERASE SUPERFAMILY DOMAIN AND SAPOSIN A-TYPE DOMAIN CONTAINING PROTEIN (0610012H03RIK)"/>
    <property type="match status" value="1"/>
</dbReference>
<dbReference type="GO" id="GO:0047617">
    <property type="term" value="F:fatty acyl-CoA hydrolase activity"/>
    <property type="evidence" value="ECO:0007669"/>
    <property type="project" value="TreeGrafter"/>
</dbReference>
<dbReference type="Pfam" id="PF13279">
    <property type="entry name" value="4HBT_2"/>
    <property type="match status" value="1"/>
</dbReference>